<sequence length="91" mass="10372">MALETNNYIWRHQAGELTGTRRFLTTTTISHPVSLITAFEVETEAALIFVVRILVQRLKLAIGFSDCHAGTRHESRTTRTRGLDLFISEQR</sequence>
<name>A0A177VC98_9BASI</name>
<reference evidence="1" key="2">
    <citation type="journal article" date="2019" name="IMA Fungus">
        <title>Genome sequencing and comparison of five Tilletia species to identify candidate genes for the detection of regulated species infecting wheat.</title>
        <authorList>
            <person name="Nguyen H.D.T."/>
            <person name="Sultana T."/>
            <person name="Kesanakurti P."/>
            <person name="Hambleton S."/>
        </authorList>
    </citation>
    <scope>NUCLEOTIDE SEQUENCE</scope>
    <source>
        <strain evidence="1">DAOMC 238032</strain>
    </source>
</reference>
<comment type="caution">
    <text evidence="1">The sequence shown here is derived from an EMBL/GenBank/DDBJ whole genome shotgun (WGS) entry which is preliminary data.</text>
</comment>
<reference evidence="1" key="1">
    <citation type="submission" date="2016-04" db="EMBL/GenBank/DDBJ databases">
        <authorList>
            <person name="Nguyen H.D."/>
            <person name="Kesanakurti P."/>
            <person name="Cullis J."/>
            <person name="Levesque C.A."/>
            <person name="Hambleton S."/>
        </authorList>
    </citation>
    <scope>NUCLEOTIDE SEQUENCE</scope>
    <source>
        <strain evidence="1">DAOMC 238032</strain>
    </source>
</reference>
<dbReference type="AlphaFoldDB" id="A0A177VC98"/>
<proteinExistence type="predicted"/>
<accession>A0A177VC98</accession>
<dbReference type="Proteomes" id="UP000077671">
    <property type="component" value="Unassembled WGS sequence"/>
</dbReference>
<evidence type="ECO:0000313" key="1">
    <source>
        <dbReference type="EMBL" id="KAE8256761.1"/>
    </source>
</evidence>
<organism evidence="1 2">
    <name type="scientific">Tilletia caries</name>
    <name type="common">wheat bunt fungus</name>
    <dbReference type="NCBI Taxonomy" id="13290"/>
    <lineage>
        <taxon>Eukaryota</taxon>
        <taxon>Fungi</taxon>
        <taxon>Dikarya</taxon>
        <taxon>Basidiomycota</taxon>
        <taxon>Ustilaginomycotina</taxon>
        <taxon>Exobasidiomycetes</taxon>
        <taxon>Tilletiales</taxon>
        <taxon>Tilletiaceae</taxon>
        <taxon>Tilletia</taxon>
    </lineage>
</organism>
<gene>
    <name evidence="1" type="ORF">A4X03_0g5083</name>
</gene>
<evidence type="ECO:0000313" key="2">
    <source>
        <dbReference type="Proteomes" id="UP000077671"/>
    </source>
</evidence>
<protein>
    <submittedName>
        <fullName evidence="1">Uncharacterized protein</fullName>
    </submittedName>
</protein>
<dbReference type="EMBL" id="LWDD02000764">
    <property type="protein sequence ID" value="KAE8256761.1"/>
    <property type="molecule type" value="Genomic_DNA"/>
</dbReference>